<keyword evidence="6" id="KW-0966">Cell projection</keyword>
<dbReference type="GO" id="GO:0071973">
    <property type="term" value="P:bacterial-type flagellum-dependent cell motility"/>
    <property type="evidence" value="ECO:0007669"/>
    <property type="project" value="InterPro"/>
</dbReference>
<evidence type="ECO:0000256" key="4">
    <source>
        <dbReference type="ARBA" id="ARBA00023143"/>
    </source>
</evidence>
<evidence type="ECO:0000313" key="7">
    <source>
        <dbReference type="Proteomes" id="UP000236728"/>
    </source>
</evidence>
<evidence type="ECO:0000256" key="5">
    <source>
        <dbReference type="HAMAP-Rule" id="MF_00416"/>
    </source>
</evidence>
<keyword evidence="6" id="KW-0969">Cilium</keyword>
<evidence type="ECO:0000256" key="2">
    <source>
        <dbReference type="ARBA" id="ARBA00004117"/>
    </source>
</evidence>
<dbReference type="Proteomes" id="UP000236728">
    <property type="component" value="Unassembled WGS sequence"/>
</dbReference>
<protein>
    <recommendedName>
        <fullName evidence="5">Flagellar P-ring protein</fullName>
    </recommendedName>
    <alternativeName>
        <fullName evidence="5">Basal body P-ring protein</fullName>
    </alternativeName>
</protein>
<evidence type="ECO:0000313" key="6">
    <source>
        <dbReference type="EMBL" id="SEF63207.1"/>
    </source>
</evidence>
<reference evidence="6 7" key="1">
    <citation type="submission" date="2016-10" db="EMBL/GenBank/DDBJ databases">
        <authorList>
            <person name="de Groot N.N."/>
        </authorList>
    </citation>
    <scope>NUCLEOTIDE SEQUENCE [LARGE SCALE GENOMIC DNA]</scope>
    <source>
        <strain evidence="6 7">DSM 22489</strain>
    </source>
</reference>
<comment type="function">
    <text evidence="1 5">Assembles around the rod to form the L-ring and probably protects the motor/basal body from shearing forces during rotation.</text>
</comment>
<dbReference type="InterPro" id="IPR001782">
    <property type="entry name" value="Flag_FlgI"/>
</dbReference>
<dbReference type="NCBIfam" id="NF003676">
    <property type="entry name" value="PRK05303.1"/>
    <property type="match status" value="1"/>
</dbReference>
<dbReference type="HAMAP" id="MF_00416">
    <property type="entry name" value="FlgI"/>
    <property type="match status" value="1"/>
</dbReference>
<dbReference type="PANTHER" id="PTHR30381">
    <property type="entry name" value="FLAGELLAR P-RING PERIPLASMIC PROTEIN FLGI"/>
    <property type="match status" value="1"/>
</dbReference>
<dbReference type="AlphaFoldDB" id="A0A1H5TMF9"/>
<organism evidence="6 7">
    <name type="scientific">Bryocella elongata</name>
    <dbReference type="NCBI Taxonomy" id="863522"/>
    <lineage>
        <taxon>Bacteria</taxon>
        <taxon>Pseudomonadati</taxon>
        <taxon>Acidobacteriota</taxon>
        <taxon>Terriglobia</taxon>
        <taxon>Terriglobales</taxon>
        <taxon>Acidobacteriaceae</taxon>
        <taxon>Bryocella</taxon>
    </lineage>
</organism>
<keyword evidence="4 5" id="KW-0975">Bacterial flagellum</keyword>
<dbReference type="GO" id="GO:0030288">
    <property type="term" value="C:outer membrane-bounded periplasmic space"/>
    <property type="evidence" value="ECO:0007669"/>
    <property type="project" value="InterPro"/>
</dbReference>
<name>A0A1H5TMF9_9BACT</name>
<comment type="subunit">
    <text evidence="5">The basal body constitutes a major portion of the flagellar organelle and consists of four rings (L,P,S, and M) mounted on a central rod.</text>
</comment>
<gene>
    <name evidence="5" type="primary">flgI</name>
    <name evidence="6" type="ORF">SAMN05421819_0645</name>
</gene>
<dbReference type="GO" id="GO:0009428">
    <property type="term" value="C:bacterial-type flagellum basal body, distal rod, P ring"/>
    <property type="evidence" value="ECO:0007669"/>
    <property type="project" value="InterPro"/>
</dbReference>
<proteinExistence type="inferred from homology"/>
<dbReference type="Pfam" id="PF02119">
    <property type="entry name" value="FlgI"/>
    <property type="match status" value="1"/>
</dbReference>
<dbReference type="PANTHER" id="PTHR30381:SF0">
    <property type="entry name" value="FLAGELLAR P-RING PROTEIN"/>
    <property type="match status" value="1"/>
</dbReference>
<dbReference type="GO" id="GO:0005198">
    <property type="term" value="F:structural molecule activity"/>
    <property type="evidence" value="ECO:0007669"/>
    <property type="project" value="InterPro"/>
</dbReference>
<dbReference type="PRINTS" id="PR01010">
    <property type="entry name" value="FLGPRINGFLGI"/>
</dbReference>
<keyword evidence="6" id="KW-0282">Flagellum</keyword>
<keyword evidence="3" id="KW-0732">Signal</keyword>
<comment type="subcellular location">
    <subcellularLocation>
        <location evidence="2 5">Bacterial flagellum basal body</location>
    </subcellularLocation>
</comment>
<accession>A0A1H5TMF9</accession>
<sequence length="392" mass="41396">MAFRLLTRIVPETMIRSARRRSSYILAIATAMLLAMLAARVANGQQEHRLTVRDITSIEGVRENQLVGYGIVTGLRGTGDSQQTFFTVQTLANTLQRMGVQITPAVVTVKNVAAVFVTASLPPFSRPGMDLDVTVSSVGDAKSLSGGVLLLTALRAADGKVYAVAQGSLVLGGYTEGNSKNSKTVNHPTTGRISNGATVERDASIDLTKLPKLSFLLLNPDFTTARNVETSINKEFGKPVARAIDSRRVEVNVADTGDGSVPDLISRVQSMKIDVEEPAHVVVNERTGTIVMGGDVRLQPVSVIHGSLTIDVETTPIISQPAPFSNGTTTATTQTKLNVTDTPAQSIQLKAGASVEELIKGLHAIGATSHDIIAILQAIKAAGGLDANLEVI</sequence>
<evidence type="ECO:0000256" key="1">
    <source>
        <dbReference type="ARBA" id="ARBA00002591"/>
    </source>
</evidence>
<keyword evidence="7" id="KW-1185">Reference proteome</keyword>
<evidence type="ECO:0000256" key="3">
    <source>
        <dbReference type="ARBA" id="ARBA00022729"/>
    </source>
</evidence>
<dbReference type="EMBL" id="FNVA01000001">
    <property type="protein sequence ID" value="SEF63207.1"/>
    <property type="molecule type" value="Genomic_DNA"/>
</dbReference>
<comment type="similarity">
    <text evidence="5">Belongs to the FlgI family.</text>
</comment>